<dbReference type="PROSITE" id="PS00107">
    <property type="entry name" value="PROTEIN_KINASE_ATP"/>
    <property type="match status" value="1"/>
</dbReference>
<evidence type="ECO:0000256" key="1">
    <source>
        <dbReference type="ARBA" id="ARBA00022679"/>
    </source>
</evidence>
<evidence type="ECO:0000256" key="6">
    <source>
        <dbReference type="SAM" id="MobiDB-lite"/>
    </source>
</evidence>
<dbReference type="PANTHER" id="PTHR44329:SF288">
    <property type="entry name" value="MITOGEN-ACTIVATED PROTEIN KINASE KINASE KINASE 20"/>
    <property type="match status" value="1"/>
</dbReference>
<feature type="region of interest" description="Disordered" evidence="6">
    <location>
        <begin position="23"/>
        <end position="69"/>
    </location>
</feature>
<evidence type="ECO:0000313" key="9">
    <source>
        <dbReference type="Proteomes" id="UP001497392"/>
    </source>
</evidence>
<evidence type="ECO:0000256" key="2">
    <source>
        <dbReference type="ARBA" id="ARBA00022741"/>
    </source>
</evidence>
<feature type="compositionally biased region" description="Basic and acidic residues" evidence="6">
    <location>
        <begin position="1273"/>
        <end position="1289"/>
    </location>
</feature>
<evidence type="ECO:0000313" key="8">
    <source>
        <dbReference type="EMBL" id="CAL5227270.1"/>
    </source>
</evidence>
<dbReference type="Pfam" id="PF07714">
    <property type="entry name" value="PK_Tyr_Ser-Thr"/>
    <property type="match status" value="1"/>
</dbReference>
<dbReference type="InterPro" id="IPR008266">
    <property type="entry name" value="Tyr_kinase_AS"/>
</dbReference>
<feature type="domain" description="Protein kinase" evidence="7">
    <location>
        <begin position="1351"/>
        <end position="1680"/>
    </location>
</feature>
<feature type="region of interest" description="Disordered" evidence="6">
    <location>
        <begin position="901"/>
        <end position="931"/>
    </location>
</feature>
<feature type="compositionally biased region" description="Low complexity" evidence="6">
    <location>
        <begin position="1066"/>
        <end position="1078"/>
    </location>
</feature>
<accession>A0ABP1G4U9</accession>
<keyword evidence="2 5" id="KW-0547">Nucleotide-binding</keyword>
<feature type="region of interest" description="Disordered" evidence="6">
    <location>
        <begin position="666"/>
        <end position="746"/>
    </location>
</feature>
<feature type="compositionally biased region" description="Low complexity" evidence="6">
    <location>
        <begin position="684"/>
        <end position="718"/>
    </location>
</feature>
<evidence type="ECO:0000256" key="3">
    <source>
        <dbReference type="ARBA" id="ARBA00022777"/>
    </source>
</evidence>
<keyword evidence="9" id="KW-1185">Reference proteome</keyword>
<feature type="binding site" evidence="5">
    <location>
        <position position="1378"/>
    </location>
    <ligand>
        <name>ATP</name>
        <dbReference type="ChEBI" id="CHEBI:30616"/>
    </ligand>
</feature>
<dbReference type="InterPro" id="IPR051681">
    <property type="entry name" value="Ser/Thr_Kinases-Pseudokinases"/>
</dbReference>
<feature type="region of interest" description="Disordered" evidence="6">
    <location>
        <begin position="818"/>
        <end position="888"/>
    </location>
</feature>
<evidence type="ECO:0000256" key="4">
    <source>
        <dbReference type="ARBA" id="ARBA00022840"/>
    </source>
</evidence>
<dbReference type="EMBL" id="CAXHTA020000017">
    <property type="protein sequence ID" value="CAL5227270.1"/>
    <property type="molecule type" value="Genomic_DNA"/>
</dbReference>
<protein>
    <submittedName>
        <fullName evidence="8">G10201 protein</fullName>
    </submittedName>
</protein>
<dbReference type="PROSITE" id="PS50011">
    <property type="entry name" value="PROTEIN_KINASE_DOM"/>
    <property type="match status" value="1"/>
</dbReference>
<reference evidence="8 9" key="1">
    <citation type="submission" date="2024-06" db="EMBL/GenBank/DDBJ databases">
        <authorList>
            <person name="Kraege A."/>
            <person name="Thomma B."/>
        </authorList>
    </citation>
    <scope>NUCLEOTIDE SEQUENCE [LARGE SCALE GENOMIC DNA]</scope>
</reference>
<dbReference type="Gene3D" id="1.10.510.10">
    <property type="entry name" value="Transferase(Phosphotransferase) domain 1"/>
    <property type="match status" value="1"/>
</dbReference>
<keyword evidence="4 5" id="KW-0067">ATP-binding</keyword>
<sequence length="1696" mass="183670">MVHDSFSSHSDGEVEFPQAFEIAEQFGTPPTRSRSIGGRRERFVAKDVSVGRGQKRDRHTQKTDRQKGRLDARYHKELDTTLQVLGIDGDVQKPLAPVRITTSVHAPLVDETPLAPRRTASIASSSVFFSPRAGFGRTPSDAAFSELSVDDHLGERQGLQDRKGSLPPRHPGSLTPVSPGARQPSPRASQGLASVEDLGHGAMHRLHSERLQSERQEWHADLDSLLEGNFASEDLDLAITLAKNKANDLKEQLTWWARPPEADWPTREQRLEWLEHALGEAQDIMRAMQTNGALDADISTYVEIVRVVLKDLRGMACMIGEAVAEGLRALEPAHHDTKRGFRAANKALHLVLDLTKMLRHISRLDPGAGLELDSTDLGTCAQEIVLATLQATATLQDSLLFPGALSPGSVHSGHELQVKARMLQMCWDSCGKLMDFVAHFWPEKRGSLYCEWCKLFLKAATAAERMQEALRQQSSENLGLDCLSIDETPCPGASGVWGSRTRWNSKSNGTVSDEDLQAQAWLPSCLRALLAEAEKAADAVLSWETGAEYEGGGTSCASTEETSNKGTGAACIIIVEALSESMYDLAHIGAQRVAKLCREPSGLACWALELLEEQACMAVLFVRDLDRGILGRGSHGLQQYEMLRRGTDALVNGILRVRRLLKQKRTADGDDTPVGAPLQPAIPSNASTSSLSSDVTSLSTTSAARQSASRTSFSSLTRIASADPQPEQVAAEDAASRPLTPATPTRKVEGILSAALSSARDVTSASQLAPSLAAPKADSAAPAAAAAAAQDSLSPPSLAPSTSSAAIAIPRTSALPAHSTWGKASKAGSAAPRASPQPPPTSSLQDGSADRDRMARFAAGQAQQQSRSASPSKDGSAKDGSTTDSSLKAVSRDQSFVFVGHQGGGQLASSPEQLPQIGQPGQPAKPTPAVPAAAAAKPSPAAQHASFRRWASQLDNSPTAQPGVAPEVHVTTAGVMPSGDDAVAARFLDAMLQPAEPQAAQLAAAEMPSAAAALIRPMPMLSPLPSPFDTEEFQRTSVPVGEALQQAAPPRDSAFLGFPRRSTMQPPAAAASNGVPAAPDMPGPSSSQARTDHDRHPGKDRRHSKWKNFGRGGFACPQDAEPSQDGDPEDSPQARQGGGRDKGPRGRFSRGSRGRREEEPASASQAPPERLDSSALGQPERAGSGKPGLLRRFKDALRRPGSGGPRMDRQESTMDRQESVLLTNGSGGPVPEPIPVQDNLVGICEETSHVPFSRAPAPDSRHHRSSRHRGHNRPHERPREPEPDRSSDGRRRHGRRNRRHSSRGRPTAAPEQRPDHRARRRTDGPLAKPAALVMPWEGDPFWQIKWEDIKPALVRKVGSGGFAQVYEVYMYGALMAVKIVNLKADQDLNLSEALVRFKDEVDLQRRLSLHPNVVRFMGACCHIPSTGRPFQDDTLDNWQGVTLAILMELCQYGTLYDVMNQARRIMHINQDIQSGRLPLHYLQNSELKSRPGYKLLRSWRLRLDLALQAAAALSYTHDHGVVHRDLTSTNLLVTNKWECKLSDFGLSRAIEGSHLPNSGQLNSLEWMAPERLVGEDYGTAADVFSYGVVLWELLTLEQPWFNDHERPGLCSRIMPEVHGGNQLFVIRQVPLGVRLPLPSAQDVEPPLADLPKVVSIIEDCWKEAAQRPSMKQIFERLKVIVEGLKAQESGHKSALR</sequence>
<name>A0ABP1G4U9_9CHLO</name>
<dbReference type="PROSITE" id="PS00109">
    <property type="entry name" value="PROTEIN_KINASE_TYR"/>
    <property type="match status" value="1"/>
</dbReference>
<feature type="compositionally biased region" description="Polar residues" evidence="6">
    <location>
        <begin position="879"/>
        <end position="888"/>
    </location>
</feature>
<feature type="region of interest" description="Disordered" evidence="6">
    <location>
        <begin position="158"/>
        <end position="192"/>
    </location>
</feature>
<dbReference type="SUPFAM" id="SSF56112">
    <property type="entry name" value="Protein kinase-like (PK-like)"/>
    <property type="match status" value="1"/>
</dbReference>
<feature type="compositionally biased region" description="Basic and acidic residues" evidence="6">
    <location>
        <begin position="60"/>
        <end position="69"/>
    </location>
</feature>
<feature type="compositionally biased region" description="Basic residues" evidence="6">
    <location>
        <begin position="1290"/>
        <end position="1303"/>
    </location>
</feature>
<comment type="caution">
    <text evidence="8">The sequence shown here is derived from an EMBL/GenBank/DDBJ whole genome shotgun (WGS) entry which is preliminary data.</text>
</comment>
<dbReference type="InterPro" id="IPR001245">
    <property type="entry name" value="Ser-Thr/Tyr_kinase_cat_dom"/>
</dbReference>
<dbReference type="InterPro" id="IPR011009">
    <property type="entry name" value="Kinase-like_dom_sf"/>
</dbReference>
<evidence type="ECO:0000256" key="5">
    <source>
        <dbReference type="PROSITE-ProRule" id="PRU10141"/>
    </source>
</evidence>
<keyword evidence="1" id="KW-0808">Transferase</keyword>
<gene>
    <name evidence="8" type="primary">g10201</name>
    <name evidence="8" type="ORF">VP750_LOCUS9176</name>
</gene>
<dbReference type="PANTHER" id="PTHR44329">
    <property type="entry name" value="SERINE/THREONINE-PROTEIN KINASE TNNI3K-RELATED"/>
    <property type="match status" value="1"/>
</dbReference>
<organism evidence="8 9">
    <name type="scientific">Coccomyxa viridis</name>
    <dbReference type="NCBI Taxonomy" id="1274662"/>
    <lineage>
        <taxon>Eukaryota</taxon>
        <taxon>Viridiplantae</taxon>
        <taxon>Chlorophyta</taxon>
        <taxon>core chlorophytes</taxon>
        <taxon>Trebouxiophyceae</taxon>
        <taxon>Trebouxiophyceae incertae sedis</taxon>
        <taxon>Coccomyxaceae</taxon>
        <taxon>Coccomyxa</taxon>
    </lineage>
</organism>
<evidence type="ECO:0000259" key="7">
    <source>
        <dbReference type="PROSITE" id="PS50011"/>
    </source>
</evidence>
<keyword evidence="3" id="KW-0418">Kinase</keyword>
<dbReference type="Gene3D" id="3.30.200.20">
    <property type="entry name" value="Phosphorylase Kinase, domain 1"/>
    <property type="match status" value="1"/>
</dbReference>
<dbReference type="InterPro" id="IPR017441">
    <property type="entry name" value="Protein_kinase_ATP_BS"/>
</dbReference>
<feature type="compositionally biased region" description="Basic residues" evidence="6">
    <location>
        <begin position="1098"/>
        <end position="1108"/>
    </location>
</feature>
<feature type="compositionally biased region" description="Basic residues" evidence="6">
    <location>
        <begin position="1261"/>
        <end position="1272"/>
    </location>
</feature>
<feature type="compositionally biased region" description="Low complexity" evidence="6">
    <location>
        <begin position="858"/>
        <end position="872"/>
    </location>
</feature>
<feature type="region of interest" description="Disordered" evidence="6">
    <location>
        <begin position="1041"/>
        <end position="1330"/>
    </location>
</feature>
<feature type="compositionally biased region" description="Basic and acidic residues" evidence="6">
    <location>
        <begin position="1206"/>
        <end position="1218"/>
    </location>
</feature>
<dbReference type="Proteomes" id="UP001497392">
    <property type="component" value="Unassembled WGS sequence"/>
</dbReference>
<proteinExistence type="predicted"/>
<dbReference type="InterPro" id="IPR000719">
    <property type="entry name" value="Prot_kinase_dom"/>
</dbReference>